<sequence length="266" mass="30175">MHPNLVNYALSYAEHGFSVIPIGNNKRPLIKFANKPPLTNTEIHEIWQKYPTANIALKTDKFFVIDVDRHSGEDGMKSIKALNHNEWFKDTLTERTAHNGFHFFFTKPKDLKIQQSIGFLPNVDLKAHENNYVVVAPSMLGDKSYKWLNHEPMREPPKGLIDLILEKQKEFKPVEQLEGYKPTGKTQTTELFEKIANGLGKTGGRNNALASFIGGLLFRNVDPDVAAQLAVIANNNTKDALPIQEVERTLNSMVEKEIRRREANSE</sequence>
<evidence type="ECO:0000259" key="2">
    <source>
        <dbReference type="SMART" id="SM00943"/>
    </source>
</evidence>
<dbReference type="Gene3D" id="3.30.720.160">
    <property type="entry name" value="Bifunctional DNA primase/polymerase, N-terminal"/>
    <property type="match status" value="1"/>
</dbReference>
<feature type="domain" description="Primase C-terminal 1" evidence="1">
    <location>
        <begin position="194"/>
        <end position="259"/>
    </location>
</feature>
<gene>
    <name evidence="3" type="ORF">IMAU50013_00455</name>
</gene>
<dbReference type="SUPFAM" id="SSF56747">
    <property type="entry name" value="Prim-pol domain"/>
    <property type="match status" value="1"/>
</dbReference>
<evidence type="ECO:0000313" key="4">
    <source>
        <dbReference type="Proteomes" id="UP000601587"/>
    </source>
</evidence>
<evidence type="ECO:0008006" key="5">
    <source>
        <dbReference type="Google" id="ProtNLM"/>
    </source>
</evidence>
<evidence type="ECO:0000259" key="1">
    <source>
        <dbReference type="SMART" id="SM00942"/>
    </source>
</evidence>
<comment type="caution">
    <text evidence="3">The sequence shown here is derived from an EMBL/GenBank/DDBJ whole genome shotgun (WGS) entry which is preliminary data.</text>
</comment>
<dbReference type="CDD" id="cd04859">
    <property type="entry name" value="Prim_Pol"/>
    <property type="match status" value="1"/>
</dbReference>
<dbReference type="EMBL" id="WCGB01000005">
    <property type="protein sequence ID" value="NRN90929.1"/>
    <property type="molecule type" value="Genomic_DNA"/>
</dbReference>
<feature type="domain" description="DNA primase/polymerase bifunctional N-terminal" evidence="2">
    <location>
        <begin position="9"/>
        <end position="164"/>
    </location>
</feature>
<dbReference type="Pfam" id="PF08708">
    <property type="entry name" value="PriCT_1"/>
    <property type="match status" value="1"/>
</dbReference>
<dbReference type="AlphaFoldDB" id="A0A9Q5BWD9"/>
<reference evidence="3" key="1">
    <citation type="submission" date="2019-09" db="EMBL/GenBank/DDBJ databases">
        <title>Comparative genomic analysis of Lactobacillus helveticus.</title>
        <authorList>
            <person name="Zhang H."/>
            <person name="Chen Y."/>
            <person name="Zhong Z."/>
        </authorList>
    </citation>
    <scope>NUCLEOTIDE SEQUENCE</scope>
    <source>
        <strain evidence="3">IMAU50013</strain>
    </source>
</reference>
<evidence type="ECO:0000313" key="3">
    <source>
        <dbReference type="EMBL" id="NRN90929.1"/>
    </source>
</evidence>
<dbReference type="InterPro" id="IPR015330">
    <property type="entry name" value="DNA_primase/pol_bifunc_N"/>
</dbReference>
<dbReference type="InterPro" id="IPR014820">
    <property type="entry name" value="PriCT_1"/>
</dbReference>
<dbReference type="SMART" id="SM00942">
    <property type="entry name" value="PriCT_1"/>
    <property type="match status" value="1"/>
</dbReference>
<dbReference type="RefSeq" id="WP_173004038.1">
    <property type="nucleotide sequence ID" value="NZ_WCGB01000005.1"/>
</dbReference>
<proteinExistence type="predicted"/>
<organism evidence="3 4">
    <name type="scientific">Lactobacillus helveticus</name>
    <name type="common">Lactobacillus suntoryeus</name>
    <dbReference type="NCBI Taxonomy" id="1587"/>
    <lineage>
        <taxon>Bacteria</taxon>
        <taxon>Bacillati</taxon>
        <taxon>Bacillota</taxon>
        <taxon>Bacilli</taxon>
        <taxon>Lactobacillales</taxon>
        <taxon>Lactobacillaceae</taxon>
        <taxon>Lactobacillus</taxon>
    </lineage>
</organism>
<dbReference type="SMART" id="SM00943">
    <property type="entry name" value="Prim-Pol"/>
    <property type="match status" value="1"/>
</dbReference>
<accession>A0A9Q5BWD9</accession>
<protein>
    <recommendedName>
        <fullName evidence="5">DNA primase</fullName>
    </recommendedName>
</protein>
<name>A0A9Q5BWD9_LACHE</name>
<dbReference type="Proteomes" id="UP000601587">
    <property type="component" value="Unassembled WGS sequence"/>
</dbReference>
<dbReference type="Pfam" id="PF09250">
    <property type="entry name" value="Prim-Pol"/>
    <property type="match status" value="1"/>
</dbReference>